<evidence type="ECO:0000313" key="9">
    <source>
        <dbReference type="Proteomes" id="UP000346198"/>
    </source>
</evidence>
<dbReference type="GO" id="GO:0043565">
    <property type="term" value="F:sequence-specific DNA binding"/>
    <property type="evidence" value="ECO:0007669"/>
    <property type="project" value="InterPro"/>
</dbReference>
<evidence type="ECO:0000256" key="5">
    <source>
        <dbReference type="ARBA" id="ARBA00023163"/>
    </source>
</evidence>
<accession>A0A6C2UVK5</accession>
<dbReference type="GO" id="GO:0003700">
    <property type="term" value="F:DNA-binding transcription factor activity"/>
    <property type="evidence" value="ECO:0007669"/>
    <property type="project" value="InterPro"/>
</dbReference>
<dbReference type="CDD" id="cd06977">
    <property type="entry name" value="cupin_RhaR_RhaS-like_N"/>
    <property type="match status" value="1"/>
</dbReference>
<keyword evidence="5" id="KW-0804">Transcription</keyword>
<evidence type="ECO:0000256" key="2">
    <source>
        <dbReference type="ARBA" id="ARBA00022737"/>
    </source>
</evidence>
<keyword evidence="2" id="KW-0677">Repeat</keyword>
<sequence length="347" mass="40170">MTIEALDVIRTSNLWKITTYAIQLAPPIVQLMEQNLRYCPALRLDDPDKLQHNPAMTNYPLGFGNRLKKNDFFEDPTLSLQVYIRDPQPEFPLHSHNFDELVIILKGTAMHVIDKQEFPVKAGDVFVIAQNHEHQYLEMHGLALANILFDPEALLMHQWDIRTLPGFHALFSLEPAFRTLHNFKSRLQLSEPQLNQINENIHDLTRETEQRNPGYRVMAKGLFMQLAVTLSRTYSSTPSEESLDLLRIGDAIAHIEMHYTEKITLDELAKKSHLSQRHFTRVFQECIGRSPIDHLMHVRCQKAAELLKGTDRTITDIAFACGFSDSNYFTRCFRKVMEQTPKQYRNA</sequence>
<proteinExistence type="predicted"/>
<reference evidence="8 9" key="1">
    <citation type="submission" date="2019-04" db="EMBL/GenBank/DDBJ databases">
        <authorList>
            <person name="Van Vliet M D."/>
        </authorList>
    </citation>
    <scope>NUCLEOTIDE SEQUENCE [LARGE SCALE GENOMIC DNA]</scope>
    <source>
        <strain evidence="8 9">F21</strain>
    </source>
</reference>
<evidence type="ECO:0000256" key="1">
    <source>
        <dbReference type="ARBA" id="ARBA00022490"/>
    </source>
</evidence>
<dbReference type="EMBL" id="CAAHFH010000003">
    <property type="protein sequence ID" value="VGO23214.1"/>
    <property type="molecule type" value="Genomic_DNA"/>
</dbReference>
<name>A0A6C2UVK5_9BACT</name>
<keyword evidence="9" id="KW-1185">Reference proteome</keyword>
<keyword evidence="6" id="KW-0684">Rhamnose metabolism</keyword>
<dbReference type="Proteomes" id="UP000346198">
    <property type="component" value="Unassembled WGS sequence"/>
</dbReference>
<evidence type="ECO:0000313" key="8">
    <source>
        <dbReference type="EMBL" id="VGO23214.1"/>
    </source>
</evidence>
<dbReference type="InterPro" id="IPR020449">
    <property type="entry name" value="Tscrpt_reg_AraC-type_HTH"/>
</dbReference>
<dbReference type="Pfam" id="PF02311">
    <property type="entry name" value="AraC_binding"/>
    <property type="match status" value="1"/>
</dbReference>
<dbReference type="PROSITE" id="PS01124">
    <property type="entry name" value="HTH_ARAC_FAMILY_2"/>
    <property type="match status" value="1"/>
</dbReference>
<dbReference type="SUPFAM" id="SSF46689">
    <property type="entry name" value="Homeodomain-like"/>
    <property type="match status" value="2"/>
</dbReference>
<keyword evidence="3" id="KW-0805">Transcription regulation</keyword>
<dbReference type="SMART" id="SM00342">
    <property type="entry name" value="HTH_ARAC"/>
    <property type="match status" value="1"/>
</dbReference>
<dbReference type="InterPro" id="IPR018060">
    <property type="entry name" value="HTH_AraC"/>
</dbReference>
<dbReference type="InterPro" id="IPR037923">
    <property type="entry name" value="HTH-like"/>
</dbReference>
<dbReference type="InterPro" id="IPR003313">
    <property type="entry name" value="AraC-bd"/>
</dbReference>
<dbReference type="InterPro" id="IPR047220">
    <property type="entry name" value="RhaR_RhaS-like_N"/>
</dbReference>
<evidence type="ECO:0000259" key="7">
    <source>
        <dbReference type="PROSITE" id="PS01124"/>
    </source>
</evidence>
<dbReference type="Gene3D" id="2.60.120.10">
    <property type="entry name" value="Jelly Rolls"/>
    <property type="match status" value="1"/>
</dbReference>
<dbReference type="Gene3D" id="1.10.10.60">
    <property type="entry name" value="Homeodomain-like"/>
    <property type="match status" value="2"/>
</dbReference>
<dbReference type="InterPro" id="IPR009057">
    <property type="entry name" value="Homeodomain-like_sf"/>
</dbReference>
<dbReference type="PRINTS" id="PR00032">
    <property type="entry name" value="HTHARAC"/>
</dbReference>
<evidence type="ECO:0000256" key="6">
    <source>
        <dbReference type="ARBA" id="ARBA00023308"/>
    </source>
</evidence>
<keyword evidence="1" id="KW-0963">Cytoplasm</keyword>
<dbReference type="PANTHER" id="PTHR43280:SF28">
    <property type="entry name" value="HTH-TYPE TRANSCRIPTIONAL ACTIVATOR RHAS"/>
    <property type="match status" value="1"/>
</dbReference>
<organism evidence="8 9">
    <name type="scientific">Pontiella sulfatireligans</name>
    <dbReference type="NCBI Taxonomy" id="2750658"/>
    <lineage>
        <taxon>Bacteria</taxon>
        <taxon>Pseudomonadati</taxon>
        <taxon>Kiritimatiellota</taxon>
        <taxon>Kiritimatiellia</taxon>
        <taxon>Kiritimatiellales</taxon>
        <taxon>Pontiellaceae</taxon>
        <taxon>Pontiella</taxon>
    </lineage>
</organism>
<dbReference type="AlphaFoldDB" id="A0A6C2UVK5"/>
<evidence type="ECO:0000256" key="4">
    <source>
        <dbReference type="ARBA" id="ARBA00023125"/>
    </source>
</evidence>
<gene>
    <name evidence="8" type="primary">rhaR_3</name>
    <name evidence="8" type="ORF">SCARR_05321</name>
</gene>
<keyword evidence="4" id="KW-0238">DNA-binding</keyword>
<dbReference type="PANTHER" id="PTHR43280">
    <property type="entry name" value="ARAC-FAMILY TRANSCRIPTIONAL REGULATOR"/>
    <property type="match status" value="1"/>
</dbReference>
<evidence type="ECO:0000256" key="3">
    <source>
        <dbReference type="ARBA" id="ARBA00023015"/>
    </source>
</evidence>
<dbReference type="Pfam" id="PF12833">
    <property type="entry name" value="HTH_18"/>
    <property type="match status" value="1"/>
</dbReference>
<protein>
    <submittedName>
        <fullName evidence="8">HTH-type transcriptional activator RhaR</fullName>
    </submittedName>
</protein>
<dbReference type="InterPro" id="IPR014710">
    <property type="entry name" value="RmlC-like_jellyroll"/>
</dbReference>
<feature type="domain" description="HTH araC/xylS-type" evidence="7">
    <location>
        <begin position="249"/>
        <end position="347"/>
    </location>
</feature>
<dbReference type="SUPFAM" id="SSF51215">
    <property type="entry name" value="Regulatory protein AraC"/>
    <property type="match status" value="1"/>
</dbReference>